<accession>A0A520S4G1</accession>
<evidence type="ECO:0000313" key="2">
    <source>
        <dbReference type="EMBL" id="RZO77321.1"/>
    </source>
</evidence>
<organism evidence="2 3">
    <name type="scientific">OM182 bacterium</name>
    <dbReference type="NCBI Taxonomy" id="2510334"/>
    <lineage>
        <taxon>Bacteria</taxon>
        <taxon>Pseudomonadati</taxon>
        <taxon>Pseudomonadota</taxon>
        <taxon>Gammaproteobacteria</taxon>
        <taxon>OMG group</taxon>
        <taxon>OM182 clade</taxon>
    </lineage>
</organism>
<dbReference type="InterPro" id="IPR036249">
    <property type="entry name" value="Thioredoxin-like_sf"/>
</dbReference>
<dbReference type="Gene3D" id="3.40.30.10">
    <property type="entry name" value="Glutaredoxin"/>
    <property type="match status" value="1"/>
</dbReference>
<comment type="caution">
    <text evidence="2">The sequence shown here is derived from an EMBL/GenBank/DDBJ whole genome shotgun (WGS) entry which is preliminary data.</text>
</comment>
<evidence type="ECO:0000259" key="1">
    <source>
        <dbReference type="Pfam" id="PF00578"/>
    </source>
</evidence>
<dbReference type="Proteomes" id="UP000316199">
    <property type="component" value="Unassembled WGS sequence"/>
</dbReference>
<gene>
    <name evidence="2" type="ORF">EVA68_01660</name>
</gene>
<dbReference type="Pfam" id="PF00578">
    <property type="entry name" value="AhpC-TSA"/>
    <property type="match status" value="1"/>
</dbReference>
<dbReference type="GO" id="GO:0016491">
    <property type="term" value="F:oxidoreductase activity"/>
    <property type="evidence" value="ECO:0007669"/>
    <property type="project" value="InterPro"/>
</dbReference>
<dbReference type="AlphaFoldDB" id="A0A520S4G1"/>
<sequence length="118" mass="13352">MRQLNGYNERRDAFAEQGAKIIAAVADTEENTLKVAETLEFQIAYGITKEQSEALGSWWSAIGRMEFIQPSEFVLSNDGKVIASTYSHGPIGRMDTTETLTYISRDQFDTLREDHKKD</sequence>
<name>A0A520S4G1_9GAMM</name>
<protein>
    <submittedName>
        <fullName evidence="2">Redoxin domain-containing protein</fullName>
    </submittedName>
</protein>
<dbReference type="EMBL" id="SHAG01000003">
    <property type="protein sequence ID" value="RZO77321.1"/>
    <property type="molecule type" value="Genomic_DNA"/>
</dbReference>
<dbReference type="GO" id="GO:0016209">
    <property type="term" value="F:antioxidant activity"/>
    <property type="evidence" value="ECO:0007669"/>
    <property type="project" value="InterPro"/>
</dbReference>
<proteinExistence type="predicted"/>
<dbReference type="InterPro" id="IPR000866">
    <property type="entry name" value="AhpC/TSA"/>
</dbReference>
<dbReference type="SUPFAM" id="SSF52833">
    <property type="entry name" value="Thioredoxin-like"/>
    <property type="match status" value="1"/>
</dbReference>
<evidence type="ECO:0000313" key="3">
    <source>
        <dbReference type="Proteomes" id="UP000316199"/>
    </source>
</evidence>
<reference evidence="2 3" key="1">
    <citation type="submission" date="2019-02" db="EMBL/GenBank/DDBJ databases">
        <title>Prokaryotic population dynamics and viral predation in marine succession experiment using metagenomics: the confinement effect.</title>
        <authorList>
            <person name="Haro-Moreno J.M."/>
            <person name="Rodriguez-Valera F."/>
            <person name="Lopez-Perez M."/>
        </authorList>
    </citation>
    <scope>NUCLEOTIDE SEQUENCE [LARGE SCALE GENOMIC DNA]</scope>
    <source>
        <strain evidence="2">MED-G157</strain>
    </source>
</reference>
<feature type="domain" description="Alkyl hydroperoxide reductase subunit C/ Thiol specific antioxidant" evidence="1">
    <location>
        <begin position="2"/>
        <end position="82"/>
    </location>
</feature>